<dbReference type="Gene3D" id="1.10.287.1150">
    <property type="entry name" value="TPP helical domain"/>
    <property type="match status" value="1"/>
</dbReference>
<dbReference type="InterPro" id="IPR011603">
    <property type="entry name" value="2oxoglutarate_DH_E1"/>
</dbReference>
<dbReference type="EMBL" id="JAHWGI010001240">
    <property type="protein sequence ID" value="KAK3925812.1"/>
    <property type="molecule type" value="Genomic_DNA"/>
</dbReference>
<accession>A0AAE1HQZ3</accession>
<feature type="domain" description="Transketolase-like pyrimidine-binding" evidence="7">
    <location>
        <begin position="583"/>
        <end position="786"/>
    </location>
</feature>
<organism evidence="8 9">
    <name type="scientific">Frankliniella fusca</name>
    <dbReference type="NCBI Taxonomy" id="407009"/>
    <lineage>
        <taxon>Eukaryota</taxon>
        <taxon>Metazoa</taxon>
        <taxon>Ecdysozoa</taxon>
        <taxon>Arthropoda</taxon>
        <taxon>Hexapoda</taxon>
        <taxon>Insecta</taxon>
        <taxon>Pterygota</taxon>
        <taxon>Neoptera</taxon>
        <taxon>Paraneoptera</taxon>
        <taxon>Thysanoptera</taxon>
        <taxon>Terebrantia</taxon>
        <taxon>Thripoidea</taxon>
        <taxon>Thripidae</taxon>
        <taxon>Frankliniella</taxon>
    </lineage>
</organism>
<name>A0AAE1HQZ3_9NEOP</name>
<keyword evidence="4" id="KW-0560">Oxidoreductase</keyword>
<reference evidence="8" key="2">
    <citation type="journal article" date="2023" name="BMC Genomics">
        <title>Pest status, molecular evolution, and epigenetic factors derived from the genome assembly of Frankliniella fusca, a thysanopteran phytovirus vector.</title>
        <authorList>
            <person name="Catto M.A."/>
            <person name="Labadie P.E."/>
            <person name="Jacobson A.L."/>
            <person name="Kennedy G.G."/>
            <person name="Srinivasan R."/>
            <person name="Hunt B.G."/>
        </authorList>
    </citation>
    <scope>NUCLEOTIDE SEQUENCE</scope>
    <source>
        <strain evidence="8">PL_HMW_Pooled</strain>
    </source>
</reference>
<evidence type="ECO:0000259" key="7">
    <source>
        <dbReference type="SMART" id="SM00861"/>
    </source>
</evidence>
<dbReference type="CDD" id="cd02016">
    <property type="entry name" value="TPP_E1_OGDC_like"/>
    <property type="match status" value="1"/>
</dbReference>
<dbReference type="Proteomes" id="UP001219518">
    <property type="component" value="Unassembled WGS sequence"/>
</dbReference>
<dbReference type="InterPro" id="IPR042179">
    <property type="entry name" value="KGD_C_sf"/>
</dbReference>
<dbReference type="GO" id="GO:0016624">
    <property type="term" value="F:oxidoreductase activity, acting on the aldehyde or oxo group of donors, disulfide as acceptor"/>
    <property type="evidence" value="ECO:0007669"/>
    <property type="project" value="InterPro"/>
</dbReference>
<dbReference type="Pfam" id="PF02779">
    <property type="entry name" value="Transket_pyr"/>
    <property type="match status" value="1"/>
</dbReference>
<keyword evidence="5" id="KW-0786">Thiamine pyrophosphate</keyword>
<dbReference type="PANTHER" id="PTHR23152:SF4">
    <property type="entry name" value="2-OXOADIPATE DEHYDROGENASE COMPLEX COMPONENT E1"/>
    <property type="match status" value="1"/>
</dbReference>
<dbReference type="Gene3D" id="3.40.50.11610">
    <property type="entry name" value="Multifunctional 2-oxoglutarate metabolism enzyme, C-terminal domain"/>
    <property type="match status" value="1"/>
</dbReference>
<evidence type="ECO:0000256" key="6">
    <source>
        <dbReference type="SAM" id="MobiDB-lite"/>
    </source>
</evidence>
<dbReference type="Pfam" id="PF16870">
    <property type="entry name" value="OxoGdeHyase_C"/>
    <property type="match status" value="1"/>
</dbReference>
<evidence type="ECO:0000256" key="4">
    <source>
        <dbReference type="ARBA" id="ARBA00023002"/>
    </source>
</evidence>
<dbReference type="InterPro" id="IPR029061">
    <property type="entry name" value="THDP-binding"/>
</dbReference>
<comment type="caution">
    <text evidence="8">The sequence shown here is derived from an EMBL/GenBank/DDBJ whole genome shotgun (WGS) entry which is preliminary data.</text>
</comment>
<comment type="cofactor">
    <cofactor evidence="1">
        <name>thiamine diphosphate</name>
        <dbReference type="ChEBI" id="CHEBI:58937"/>
    </cofactor>
</comment>
<dbReference type="NCBIfam" id="NF006914">
    <property type="entry name" value="PRK09404.1"/>
    <property type="match status" value="1"/>
</dbReference>
<dbReference type="NCBIfam" id="NF008907">
    <property type="entry name" value="PRK12270.1"/>
    <property type="match status" value="1"/>
</dbReference>
<dbReference type="InterPro" id="IPR031717">
    <property type="entry name" value="ODO-1/KGD_C"/>
</dbReference>
<dbReference type="InterPro" id="IPR005475">
    <property type="entry name" value="Transketolase-like_Pyr-bd"/>
</dbReference>
<dbReference type="AlphaFoldDB" id="A0AAE1HQZ3"/>
<keyword evidence="3" id="KW-0809">Transit peptide</keyword>
<dbReference type="PIRSF" id="PIRSF000157">
    <property type="entry name" value="Oxoglu_dh_E1"/>
    <property type="match status" value="1"/>
</dbReference>
<dbReference type="Pfam" id="PF00676">
    <property type="entry name" value="E1_dh"/>
    <property type="match status" value="1"/>
</dbReference>
<evidence type="ECO:0000256" key="5">
    <source>
        <dbReference type="ARBA" id="ARBA00023052"/>
    </source>
</evidence>
<protein>
    <submittedName>
        <fullName evidence="8">2-oxoglutarate dehydrogenase E1 component DHKTD1, mitochondrial</fullName>
    </submittedName>
</protein>
<dbReference type="Gene3D" id="3.40.50.970">
    <property type="match status" value="1"/>
</dbReference>
<evidence type="ECO:0000256" key="3">
    <source>
        <dbReference type="ARBA" id="ARBA00022946"/>
    </source>
</evidence>
<proteinExistence type="inferred from homology"/>
<keyword evidence="9" id="KW-1185">Reference proteome</keyword>
<evidence type="ECO:0000256" key="1">
    <source>
        <dbReference type="ARBA" id="ARBA00001964"/>
    </source>
</evidence>
<comment type="similarity">
    <text evidence="2">Belongs to the alpha-ketoglutarate dehydrogenase family.</text>
</comment>
<dbReference type="Gene3D" id="3.40.50.12470">
    <property type="match status" value="1"/>
</dbReference>
<dbReference type="SMART" id="SM00861">
    <property type="entry name" value="Transket_pyr"/>
    <property type="match status" value="1"/>
</dbReference>
<dbReference type="PANTHER" id="PTHR23152">
    <property type="entry name" value="2-OXOGLUTARATE DEHYDROGENASE"/>
    <property type="match status" value="1"/>
</dbReference>
<feature type="region of interest" description="Disordered" evidence="6">
    <location>
        <begin position="17"/>
        <end position="37"/>
    </location>
</feature>
<dbReference type="SUPFAM" id="SSF52518">
    <property type="entry name" value="Thiamin diphosphate-binding fold (THDP-binding)"/>
    <property type="match status" value="2"/>
</dbReference>
<dbReference type="GO" id="GO:0030976">
    <property type="term" value="F:thiamine pyrophosphate binding"/>
    <property type="evidence" value="ECO:0007669"/>
    <property type="project" value="InterPro"/>
</dbReference>
<dbReference type="InterPro" id="IPR001017">
    <property type="entry name" value="DH_E1"/>
</dbReference>
<evidence type="ECO:0000256" key="2">
    <source>
        <dbReference type="ARBA" id="ARBA00006936"/>
    </source>
</evidence>
<dbReference type="NCBIfam" id="TIGR00239">
    <property type="entry name" value="2oxo_dh_E1"/>
    <property type="match status" value="1"/>
</dbReference>
<gene>
    <name evidence="8" type="ORF">KUF71_014061</name>
</gene>
<evidence type="ECO:0000313" key="9">
    <source>
        <dbReference type="Proteomes" id="UP001219518"/>
    </source>
</evidence>
<evidence type="ECO:0000313" key="8">
    <source>
        <dbReference type="EMBL" id="KAK3925812.1"/>
    </source>
</evidence>
<sequence>MLSLRLGRRLPGPRLHLHPLLQRASPGASSAARQGTLRPYHCRTGVHGYRPRPEQPFQLEQRSIEARIKQSNFYRLVEAFRAHGHKVAGTNPYRLSEPGPVPELDLARYGLQPEDAVSPDGILEGSCRTVAEAVETMQAAYCGPISTDLSYLEEAEREWLAGRLEGLVGERVDAADARAAAEAMLQSQAFDNFLASKFVSFKRYGCEGAESMLAFFLQLVNSAADGGLEQLVVGMPHRGRLSLLTGPLLMDPSVLFRKLKGLSEFPDTAKATGDVTSHLISSVDLATKRGSPLHVTVLYNPSHLEAVNPVSMGKTRARQQSLGDGDYVAAEPRRWGDKVLNLQIHGDAALPGQGVNQETLALSRLPHFEVGGSLHLVVNNQVGFTTPSERGSSSRYGSDLARTVGAPVLHVSGAHPEAVMKAARLAVEYQRRFRKDVFVNMNCFRRWGHNEMDDPTFTNPVLYKKVRSDRSVPDSYAAELVNRGLLQKDEQDKIVADRMAWLNDKLKNIDSFVPRPTYFQRQWSSVEQAGAAVTSWDTGVDVQLLRHIAKKSVEYPESFNLHPHLKKTHVDARLRRVEEGVAIDWATAEAMAFGSLLAQGFDVRITGQDVGRATFSHRHAMLVDQETNDIFIPLNAMEERQPAHLEVVNSPLSEEAVLGFEYGFSIENPRRLVIWEAQFGDFFNGAQIIIDTFITSGETKWMQCSGLTLLLPHGYDGMGPEHSSCRLERFLQLTDSSEVRPDGEDVNFQVANPTTSAQYFHLLRRQVLRKWRKPLVIVAPKIMIRMSEAASSLVDMAPTTTFKPLIGDTSVDPQGVQRVLLVSGKHFYALDDHRRQLGRRDVAIVRLEELCPFPVHQLNQELARFPKAKHFIWSQEEPRNMGAWTFVKPRIENMVGRKVIFCGRDTLAAPAVGIGNVHQQQAKEVIEKPFTMNP</sequence>
<reference evidence="8" key="1">
    <citation type="submission" date="2021-07" db="EMBL/GenBank/DDBJ databases">
        <authorList>
            <person name="Catto M.A."/>
            <person name="Jacobson A."/>
            <person name="Kennedy G."/>
            <person name="Labadie P."/>
            <person name="Hunt B.G."/>
            <person name="Srinivasan R."/>
        </authorList>
    </citation>
    <scope>NUCLEOTIDE SEQUENCE</scope>
    <source>
        <strain evidence="8">PL_HMW_Pooled</strain>
        <tissue evidence="8">Head</tissue>
    </source>
</reference>